<protein>
    <submittedName>
        <fullName evidence="3">Uncharacterized protein</fullName>
    </submittedName>
</protein>
<dbReference type="Proteomes" id="UP000290572">
    <property type="component" value="Unassembled WGS sequence"/>
</dbReference>
<evidence type="ECO:0000313" key="4">
    <source>
        <dbReference type="Proteomes" id="UP000290572"/>
    </source>
</evidence>
<name>A0A498LA08_LABRO</name>
<reference evidence="3 4" key="1">
    <citation type="submission" date="2018-03" db="EMBL/GenBank/DDBJ databases">
        <title>Draft genome sequence of Rohu Carp (Labeo rohita).</title>
        <authorList>
            <person name="Das P."/>
            <person name="Kushwaha B."/>
            <person name="Joshi C.G."/>
            <person name="Kumar D."/>
            <person name="Nagpure N.S."/>
            <person name="Sahoo L."/>
            <person name="Das S.P."/>
            <person name="Bit A."/>
            <person name="Patnaik S."/>
            <person name="Meher P.K."/>
            <person name="Jayasankar P."/>
            <person name="Koringa P.G."/>
            <person name="Patel N.V."/>
            <person name="Hinsu A.T."/>
            <person name="Kumar R."/>
            <person name="Pandey M."/>
            <person name="Agarwal S."/>
            <person name="Srivastava S."/>
            <person name="Singh M."/>
            <person name="Iquebal M.A."/>
            <person name="Jaiswal S."/>
            <person name="Angadi U.B."/>
            <person name="Kumar N."/>
            <person name="Raza M."/>
            <person name="Shah T.M."/>
            <person name="Rai A."/>
            <person name="Jena J.K."/>
        </authorList>
    </citation>
    <scope>NUCLEOTIDE SEQUENCE [LARGE SCALE GENOMIC DNA]</scope>
    <source>
        <strain evidence="3">DASCIFA01</strain>
        <tissue evidence="3">Testis</tissue>
    </source>
</reference>
<sequence length="146" mass="16060">MMAGVGRWRPWMWAACGFWEVQMSCYIPAPAQRRKKPGEGESPAGRWSDGGGPAQTRRTCTIKPKPCERQLISRSGALTTAGDTAHVICIRPETRQQSPLAAVARTDAHGRAARPAADLRVRGLIYGPTGFRMYQGFIKHLLEARA</sequence>
<comment type="caution">
    <text evidence="3">The sequence shown here is derived from an EMBL/GenBank/DDBJ whole genome shotgun (WGS) entry which is preliminary data.</text>
</comment>
<proteinExistence type="predicted"/>
<feature type="signal peptide" evidence="2">
    <location>
        <begin position="1"/>
        <end position="23"/>
    </location>
</feature>
<gene>
    <name evidence="3" type="ORF">ROHU_012799</name>
</gene>
<evidence type="ECO:0000256" key="2">
    <source>
        <dbReference type="SAM" id="SignalP"/>
    </source>
</evidence>
<keyword evidence="4" id="KW-1185">Reference proteome</keyword>
<evidence type="ECO:0000313" key="3">
    <source>
        <dbReference type="EMBL" id="RXN05062.1"/>
    </source>
</evidence>
<feature type="region of interest" description="Disordered" evidence="1">
    <location>
        <begin position="31"/>
        <end position="59"/>
    </location>
</feature>
<evidence type="ECO:0000256" key="1">
    <source>
        <dbReference type="SAM" id="MobiDB-lite"/>
    </source>
</evidence>
<dbReference type="AlphaFoldDB" id="A0A498LA08"/>
<organism evidence="3 4">
    <name type="scientific">Labeo rohita</name>
    <name type="common">Indian major carp</name>
    <name type="synonym">Cyprinus rohita</name>
    <dbReference type="NCBI Taxonomy" id="84645"/>
    <lineage>
        <taxon>Eukaryota</taxon>
        <taxon>Metazoa</taxon>
        <taxon>Chordata</taxon>
        <taxon>Craniata</taxon>
        <taxon>Vertebrata</taxon>
        <taxon>Euteleostomi</taxon>
        <taxon>Actinopterygii</taxon>
        <taxon>Neopterygii</taxon>
        <taxon>Teleostei</taxon>
        <taxon>Ostariophysi</taxon>
        <taxon>Cypriniformes</taxon>
        <taxon>Cyprinidae</taxon>
        <taxon>Labeoninae</taxon>
        <taxon>Labeonini</taxon>
        <taxon>Labeo</taxon>
    </lineage>
</organism>
<keyword evidence="2" id="KW-0732">Signal</keyword>
<feature type="chain" id="PRO_5019867093" evidence="2">
    <location>
        <begin position="24"/>
        <end position="146"/>
    </location>
</feature>
<accession>A0A498LA08</accession>
<dbReference type="EMBL" id="QBIY01013421">
    <property type="protein sequence ID" value="RXN05062.1"/>
    <property type="molecule type" value="Genomic_DNA"/>
</dbReference>